<evidence type="ECO:0000313" key="4">
    <source>
        <dbReference type="Proteomes" id="UP000053789"/>
    </source>
</evidence>
<name>A0A0D2E961_CLAB1</name>
<protein>
    <recommendedName>
        <fullName evidence="2">Protein kinase domain-containing protein</fullName>
    </recommendedName>
</protein>
<organism evidence="3 4">
    <name type="scientific">Cladophialophora bantiana (strain ATCC 10958 / CBS 173.52 / CDC B-1940 / NIH 8579)</name>
    <name type="common">Xylohypha bantiana</name>
    <dbReference type="NCBI Taxonomy" id="1442370"/>
    <lineage>
        <taxon>Eukaryota</taxon>
        <taxon>Fungi</taxon>
        <taxon>Dikarya</taxon>
        <taxon>Ascomycota</taxon>
        <taxon>Pezizomycotina</taxon>
        <taxon>Eurotiomycetes</taxon>
        <taxon>Chaetothyriomycetidae</taxon>
        <taxon>Chaetothyriales</taxon>
        <taxon>Herpotrichiellaceae</taxon>
        <taxon>Cladophialophora</taxon>
    </lineage>
</organism>
<accession>A0A0D2E961</accession>
<dbReference type="GO" id="GO:0004672">
    <property type="term" value="F:protein kinase activity"/>
    <property type="evidence" value="ECO:0007669"/>
    <property type="project" value="InterPro"/>
</dbReference>
<dbReference type="InterPro" id="IPR011009">
    <property type="entry name" value="Kinase-like_dom_sf"/>
</dbReference>
<dbReference type="InterPro" id="IPR000719">
    <property type="entry name" value="Prot_kinase_dom"/>
</dbReference>
<dbReference type="VEuPathDB" id="FungiDB:Z519_12716"/>
<dbReference type="GeneID" id="27705644"/>
<proteinExistence type="predicted"/>
<sequence>MSSKHEEWRRTQLPFGGVFKAQFNIDDTLSNEEADLNKATSDIKPSQHEIYRPSSSDGIQRLRENPIRVQEGSPWHIYKKRYDLTLGENVLVSQLRTTEPNLNRRLYAIRSFDAPDARRKVQILQKVRHESFINISHVFLEGPTCYTISELDEISLFEFCKPKFNLTETQLAAIIYQLLQGIEFLSSQNLQLGLLTCSHVVVSRWGVVKIANPQDCSSQTSLQKHHVAGDALQLQGILLTLMEKSEPEELPAEPTRPHKWSPSLVEFSNSLPYRGPAELLQDHFLLGAPDRAELAWIVSLTKIAVHIRYDYK</sequence>
<feature type="domain" description="Protein kinase" evidence="2">
    <location>
        <begin position="78"/>
        <end position="285"/>
    </location>
</feature>
<dbReference type="GO" id="GO:0005524">
    <property type="term" value="F:ATP binding"/>
    <property type="evidence" value="ECO:0007669"/>
    <property type="project" value="InterPro"/>
</dbReference>
<dbReference type="OrthoDB" id="4062651at2759"/>
<evidence type="ECO:0000313" key="3">
    <source>
        <dbReference type="EMBL" id="KIW86661.1"/>
    </source>
</evidence>
<evidence type="ECO:0000256" key="1">
    <source>
        <dbReference type="SAM" id="MobiDB-lite"/>
    </source>
</evidence>
<dbReference type="Gene3D" id="1.10.510.10">
    <property type="entry name" value="Transferase(Phosphotransferase) domain 1"/>
    <property type="match status" value="1"/>
</dbReference>
<dbReference type="EMBL" id="KN847013">
    <property type="protein sequence ID" value="KIW86661.1"/>
    <property type="molecule type" value="Genomic_DNA"/>
</dbReference>
<keyword evidence="4" id="KW-1185">Reference proteome</keyword>
<dbReference type="RefSeq" id="XP_016613330.1">
    <property type="nucleotide sequence ID" value="XM_016770421.1"/>
</dbReference>
<dbReference type="SMART" id="SM00220">
    <property type="entry name" value="S_TKc"/>
    <property type="match status" value="1"/>
</dbReference>
<dbReference type="SUPFAM" id="SSF56112">
    <property type="entry name" value="Protein kinase-like (PK-like)"/>
    <property type="match status" value="1"/>
</dbReference>
<gene>
    <name evidence="3" type="ORF">Z519_12716</name>
</gene>
<dbReference type="AlphaFoldDB" id="A0A0D2E961"/>
<feature type="region of interest" description="Disordered" evidence="1">
    <location>
        <begin position="38"/>
        <end position="57"/>
    </location>
</feature>
<dbReference type="Proteomes" id="UP000053789">
    <property type="component" value="Unassembled WGS sequence"/>
</dbReference>
<reference evidence="3" key="1">
    <citation type="submission" date="2015-01" db="EMBL/GenBank/DDBJ databases">
        <title>The Genome Sequence of Cladophialophora bantiana CBS 173.52.</title>
        <authorList>
            <consortium name="The Broad Institute Genomics Platform"/>
            <person name="Cuomo C."/>
            <person name="de Hoog S."/>
            <person name="Gorbushina A."/>
            <person name="Stielow B."/>
            <person name="Teixiera M."/>
            <person name="Abouelleil A."/>
            <person name="Chapman S.B."/>
            <person name="Priest M."/>
            <person name="Young S.K."/>
            <person name="Wortman J."/>
            <person name="Nusbaum C."/>
            <person name="Birren B."/>
        </authorList>
    </citation>
    <scope>NUCLEOTIDE SEQUENCE [LARGE SCALE GENOMIC DNA]</scope>
    <source>
        <strain evidence="3">CBS 173.52</strain>
    </source>
</reference>
<evidence type="ECO:0000259" key="2">
    <source>
        <dbReference type="SMART" id="SM00220"/>
    </source>
</evidence>
<dbReference type="HOGENOM" id="CLU_891383_0_0_1"/>